<dbReference type="Pfam" id="PF13779">
    <property type="entry name" value="DUF4175"/>
    <property type="match status" value="1"/>
</dbReference>
<feature type="transmembrane region" description="Helical" evidence="3">
    <location>
        <begin position="12"/>
        <end position="36"/>
    </location>
</feature>
<comment type="caution">
    <text evidence="4">The sequence shown here is derived from an EMBL/GenBank/DDBJ whole genome shotgun (WGS) entry which is preliminary data.</text>
</comment>
<accession>A0A397QE21</accession>
<feature type="compositionally biased region" description="Low complexity" evidence="2">
    <location>
        <begin position="630"/>
        <end position="661"/>
    </location>
</feature>
<feature type="compositionally biased region" description="Gly residues" evidence="2">
    <location>
        <begin position="662"/>
        <end position="687"/>
    </location>
</feature>
<evidence type="ECO:0000313" key="5">
    <source>
        <dbReference type="Proteomes" id="UP000266273"/>
    </source>
</evidence>
<keyword evidence="3" id="KW-0812">Transmembrane</keyword>
<keyword evidence="1" id="KW-0175">Coiled coil</keyword>
<sequence>MRRVILLERLWPRLWLPLGVAGTFVLVSLLGLWPLLGRTVHLALLWAFAIAFVASLVPVLRVSMPTREEALRRLEERSGVPHRPATALQDQPAGETSAAARSLWQAYRRRMAAAVEKLKPGTPHPRTDRLDPFALRALLGLLLIVAVTATWGQMRERIATAFDLGASKTVASLRLDAWIAPPVYTGQPPITLASGPVRISEAPERREWEVPEGSELTIRVNNAAPEDLTLDISADGKSEDLALESPGDASAVATLKHKLDWSQTATLRHNGQLVAAWPISVIADDPPMIQFSEEPAETQRKAVQLSYKAEDDYGLTSAIAEFRLLDDEGEARLRDGPWPAPEISLPLSGSNMKSVENQTFKDLTAHPWAGLPVEVVLKARDVAGQTGYSEPKRFTLPAREFTKPLAKAVIEQRRELVADPHDVRGVVRMLDALTLGPDKFFDDKVVYLGLRSAYWRLVHETGIESVKSVVDQLWTIALRIEDGDLSDAEARLRQAQEALRKALEEDASPEEIERLMQELRTALAEFMRELAERAQQQAGQTGEMPPMDPSRMLSAQDLDQMLQDIEDLAKTGSREQAQQMLSQLRNMLENLRAGQPGQSQQAQQMMEMLKKFSEIVQEQQRLLDETYRAQRQGQGPGQPQQGQQGQQGQQFGQGQMSQRGQGQQGQGQQGQRGQGQRPGQGQFGQLGGQQRELEEALRRLMEQMRQGGAQVPGELDGAGEAMGEAGEALGQGDGQRATQQQTLALDRLRQGAQNMAQQILQQLGQQRMGAMGPGMRGRDPLGRPQRNRGTDTGDSVEIPEEFSVERAREILRELRRRLGDPSRPSIELEYLERLIERF</sequence>
<dbReference type="AlphaFoldDB" id="A0A397QE21"/>
<organism evidence="4 5">
    <name type="scientific">Dichotomicrobium thermohalophilum</name>
    <dbReference type="NCBI Taxonomy" id="933063"/>
    <lineage>
        <taxon>Bacteria</taxon>
        <taxon>Pseudomonadati</taxon>
        <taxon>Pseudomonadota</taxon>
        <taxon>Alphaproteobacteria</taxon>
        <taxon>Hyphomicrobiales</taxon>
        <taxon>Hyphomicrobiaceae</taxon>
        <taxon>Dichotomicrobium</taxon>
    </lineage>
</organism>
<proteinExistence type="predicted"/>
<reference evidence="4 5" key="1">
    <citation type="submission" date="2018-08" db="EMBL/GenBank/DDBJ databases">
        <title>Genomic Encyclopedia of Archaeal and Bacterial Type Strains, Phase II (KMG-II): from individual species to whole genera.</title>
        <authorList>
            <person name="Goeker M."/>
        </authorList>
    </citation>
    <scope>NUCLEOTIDE SEQUENCE [LARGE SCALE GENOMIC DNA]</scope>
    <source>
        <strain evidence="4 5">DSM 5002</strain>
    </source>
</reference>
<feature type="region of interest" description="Disordered" evidence="2">
    <location>
        <begin position="74"/>
        <end position="95"/>
    </location>
</feature>
<evidence type="ECO:0000256" key="2">
    <source>
        <dbReference type="SAM" id="MobiDB-lite"/>
    </source>
</evidence>
<feature type="transmembrane region" description="Helical" evidence="3">
    <location>
        <begin position="133"/>
        <end position="152"/>
    </location>
</feature>
<feature type="region of interest" description="Disordered" evidence="2">
    <location>
        <begin position="769"/>
        <end position="795"/>
    </location>
</feature>
<feature type="coiled-coil region" evidence="1">
    <location>
        <begin position="478"/>
        <end position="536"/>
    </location>
</feature>
<dbReference type="InterPro" id="IPR012683">
    <property type="entry name" value="CHP02302_TM"/>
</dbReference>
<keyword evidence="5" id="KW-1185">Reference proteome</keyword>
<evidence type="ECO:0000313" key="4">
    <source>
        <dbReference type="EMBL" id="RIA56324.1"/>
    </source>
</evidence>
<keyword evidence="3" id="KW-1133">Transmembrane helix</keyword>
<keyword evidence="3" id="KW-0472">Membrane</keyword>
<feature type="transmembrane region" description="Helical" evidence="3">
    <location>
        <begin position="42"/>
        <end position="63"/>
    </location>
</feature>
<name>A0A397QE21_9HYPH</name>
<feature type="compositionally biased region" description="Low complexity" evidence="2">
    <location>
        <begin position="713"/>
        <end position="730"/>
    </location>
</feature>
<dbReference type="Proteomes" id="UP000266273">
    <property type="component" value="Unassembled WGS sequence"/>
</dbReference>
<evidence type="ECO:0000256" key="3">
    <source>
        <dbReference type="SAM" id="Phobius"/>
    </source>
</evidence>
<evidence type="ECO:0000256" key="1">
    <source>
        <dbReference type="SAM" id="Coils"/>
    </source>
</evidence>
<dbReference type="EMBL" id="QXDF01000001">
    <property type="protein sequence ID" value="RIA56324.1"/>
    <property type="molecule type" value="Genomic_DNA"/>
</dbReference>
<protein>
    <submittedName>
        <fullName evidence="4">Uncharacterized protein (TIGR02302 family)</fullName>
    </submittedName>
</protein>
<feature type="region of interest" description="Disordered" evidence="2">
    <location>
        <begin position="704"/>
        <end position="739"/>
    </location>
</feature>
<gene>
    <name evidence="4" type="ORF">BXY53_1427</name>
</gene>
<feature type="region of interest" description="Disordered" evidence="2">
    <location>
        <begin position="629"/>
        <end position="691"/>
    </location>
</feature>
<dbReference type="NCBIfam" id="TIGR02302">
    <property type="entry name" value="aProt_lowcomp"/>
    <property type="match status" value="1"/>
</dbReference>